<dbReference type="InterPro" id="IPR002716">
    <property type="entry name" value="PIN_dom"/>
</dbReference>
<dbReference type="GO" id="GO:0004518">
    <property type="term" value="F:nuclease activity"/>
    <property type="evidence" value="ECO:0007669"/>
    <property type="project" value="UniProtKB-KW"/>
</dbReference>
<dbReference type="PANTHER" id="PTHR33653:SF1">
    <property type="entry name" value="RIBONUCLEASE VAPC2"/>
    <property type="match status" value="1"/>
</dbReference>
<protein>
    <submittedName>
        <fullName evidence="9">PIN domain-containing protein</fullName>
    </submittedName>
</protein>
<evidence type="ECO:0000256" key="1">
    <source>
        <dbReference type="ARBA" id="ARBA00001946"/>
    </source>
</evidence>
<name>A0A8J6NS32_9BACT</name>
<dbReference type="CDD" id="cd09854">
    <property type="entry name" value="PIN_VapC-like"/>
    <property type="match status" value="1"/>
</dbReference>
<sequence>MITAVDTNILVDILEPDPVYGPVSRDALKQCLREGSVIASEVVWAEVVTAYGHAIEEVVDALIQIGIEYKPMSLEAALEAARCWFEYRKQGRDRNRIAADFLIGGYALMQSDRLLTRDRGFYRKYFTPLRVKSPS</sequence>
<accession>A0A8J6NS32</accession>
<evidence type="ECO:0000313" key="10">
    <source>
        <dbReference type="Proteomes" id="UP000603434"/>
    </source>
</evidence>
<dbReference type="PANTHER" id="PTHR33653">
    <property type="entry name" value="RIBONUCLEASE VAPC2"/>
    <property type="match status" value="1"/>
</dbReference>
<keyword evidence="4" id="KW-0479">Metal-binding</keyword>
<evidence type="ECO:0000313" key="9">
    <source>
        <dbReference type="EMBL" id="MBC8362216.1"/>
    </source>
</evidence>
<evidence type="ECO:0000256" key="4">
    <source>
        <dbReference type="ARBA" id="ARBA00022723"/>
    </source>
</evidence>
<dbReference type="Proteomes" id="UP000603434">
    <property type="component" value="Unassembled WGS sequence"/>
</dbReference>
<dbReference type="Pfam" id="PF01850">
    <property type="entry name" value="PIN"/>
    <property type="match status" value="1"/>
</dbReference>
<evidence type="ECO:0000256" key="3">
    <source>
        <dbReference type="ARBA" id="ARBA00022722"/>
    </source>
</evidence>
<feature type="domain" description="PIN" evidence="8">
    <location>
        <begin position="5"/>
        <end position="125"/>
    </location>
</feature>
<dbReference type="SUPFAM" id="SSF88723">
    <property type="entry name" value="PIN domain-like"/>
    <property type="match status" value="1"/>
</dbReference>
<dbReference type="GO" id="GO:0016787">
    <property type="term" value="F:hydrolase activity"/>
    <property type="evidence" value="ECO:0007669"/>
    <property type="project" value="UniProtKB-KW"/>
</dbReference>
<proteinExistence type="inferred from homology"/>
<evidence type="ECO:0000256" key="6">
    <source>
        <dbReference type="ARBA" id="ARBA00022842"/>
    </source>
</evidence>
<keyword evidence="3" id="KW-0540">Nuclease</keyword>
<dbReference type="InterPro" id="IPR029060">
    <property type="entry name" value="PIN-like_dom_sf"/>
</dbReference>
<evidence type="ECO:0000256" key="7">
    <source>
        <dbReference type="ARBA" id="ARBA00038093"/>
    </source>
</evidence>
<keyword evidence="2" id="KW-1277">Toxin-antitoxin system</keyword>
<keyword evidence="5" id="KW-0378">Hydrolase</keyword>
<dbReference type="Gene3D" id="3.40.50.1010">
    <property type="entry name" value="5'-nuclease"/>
    <property type="match status" value="1"/>
</dbReference>
<dbReference type="GO" id="GO:0046872">
    <property type="term" value="F:metal ion binding"/>
    <property type="evidence" value="ECO:0007669"/>
    <property type="project" value="UniProtKB-KW"/>
</dbReference>
<gene>
    <name evidence="9" type="ORF">H8E23_12555</name>
</gene>
<reference evidence="9 10" key="1">
    <citation type="submission" date="2020-08" db="EMBL/GenBank/DDBJ databases">
        <title>Bridging the membrane lipid divide: bacteria of the FCB group superphylum have the potential to synthesize archaeal ether lipids.</title>
        <authorList>
            <person name="Villanueva L."/>
            <person name="Von Meijenfeldt F.A.B."/>
            <person name="Westbye A.B."/>
            <person name="Yadav S."/>
            <person name="Hopmans E.C."/>
            <person name="Dutilh B.E."/>
            <person name="Sinninghe Damste J.S."/>
        </authorList>
    </citation>
    <scope>NUCLEOTIDE SEQUENCE [LARGE SCALE GENOMIC DNA]</scope>
    <source>
        <strain evidence="9">NIOZ-UU30</strain>
    </source>
</reference>
<evidence type="ECO:0000256" key="5">
    <source>
        <dbReference type="ARBA" id="ARBA00022801"/>
    </source>
</evidence>
<dbReference type="EMBL" id="JACNJH010000176">
    <property type="protein sequence ID" value="MBC8362216.1"/>
    <property type="molecule type" value="Genomic_DNA"/>
</dbReference>
<comment type="similarity">
    <text evidence="7">Belongs to the PINc/VapC protein family.</text>
</comment>
<dbReference type="InterPro" id="IPR050556">
    <property type="entry name" value="Type_II_TA_system_RNase"/>
</dbReference>
<organism evidence="9 10">
    <name type="scientific">Candidatus Desulfatibia profunda</name>
    <dbReference type="NCBI Taxonomy" id="2841695"/>
    <lineage>
        <taxon>Bacteria</taxon>
        <taxon>Pseudomonadati</taxon>
        <taxon>Thermodesulfobacteriota</taxon>
        <taxon>Desulfobacteria</taxon>
        <taxon>Desulfobacterales</taxon>
        <taxon>Desulfobacterales incertae sedis</taxon>
        <taxon>Candidatus Desulfatibia</taxon>
    </lineage>
</organism>
<comment type="cofactor">
    <cofactor evidence="1">
        <name>Mg(2+)</name>
        <dbReference type="ChEBI" id="CHEBI:18420"/>
    </cofactor>
</comment>
<keyword evidence="6" id="KW-0460">Magnesium</keyword>
<dbReference type="AlphaFoldDB" id="A0A8J6NS32"/>
<comment type="caution">
    <text evidence="9">The sequence shown here is derived from an EMBL/GenBank/DDBJ whole genome shotgun (WGS) entry which is preliminary data.</text>
</comment>
<evidence type="ECO:0000256" key="2">
    <source>
        <dbReference type="ARBA" id="ARBA00022649"/>
    </source>
</evidence>
<evidence type="ECO:0000259" key="8">
    <source>
        <dbReference type="Pfam" id="PF01850"/>
    </source>
</evidence>